<evidence type="ECO:0000313" key="2">
    <source>
        <dbReference type="Proteomes" id="UP001497457"/>
    </source>
</evidence>
<accession>A0ABC9FU05</accession>
<name>A0ABC9FU05_9POAL</name>
<reference evidence="1" key="1">
    <citation type="submission" date="2024-10" db="EMBL/GenBank/DDBJ databases">
        <authorList>
            <person name="Ryan C."/>
        </authorList>
    </citation>
    <scope>NUCLEOTIDE SEQUENCE [LARGE SCALE GENOMIC DNA]</scope>
</reference>
<sequence>MAFAAVGMRIVGLGPGRTIVYDPKISKEVRAPRLAYPMMHPVLIPHGSKLYALSRRPSIVQGTDFMPWFFVLDDLDAWIHLPPPPVFPCRINPLEYRDRPEVRVVSYALVGSHILLSVQQDKGTGTCAFDVDAEEWAMVDDKNLPFIGQAVPLGGGRRFVACSSAKGGEPAVYDIEVLRPGTSGTSKTELNIVELPVESKGIVPGQLLCSMGKGSSSSFDIRSVDPGPEAMMEKARIVHRTYSQVEGDTAGTDNSVYIVKQQRQIFKLHDPFSHLAYPSPVVAALTM</sequence>
<evidence type="ECO:0000313" key="1">
    <source>
        <dbReference type="EMBL" id="CAL5082229.1"/>
    </source>
</evidence>
<dbReference type="PANTHER" id="PTHR33085">
    <property type="entry name" value="OS12G0113100 PROTEIN-RELATED"/>
    <property type="match status" value="1"/>
</dbReference>
<protein>
    <submittedName>
        <fullName evidence="1">Uncharacterized protein</fullName>
    </submittedName>
</protein>
<dbReference type="AlphaFoldDB" id="A0ABC9FU05"/>
<dbReference type="PANTHER" id="PTHR33085:SF127">
    <property type="entry name" value="EXPRESSED PROTEIN"/>
    <property type="match status" value="1"/>
</dbReference>
<dbReference type="EMBL" id="OZ075117">
    <property type="protein sequence ID" value="CAL5082229.1"/>
    <property type="molecule type" value="Genomic_DNA"/>
</dbReference>
<dbReference type="InterPro" id="IPR012871">
    <property type="entry name" value="DUF1668_ORYSA"/>
</dbReference>
<dbReference type="Proteomes" id="UP001497457">
    <property type="component" value="Chromosome 7b"/>
</dbReference>
<proteinExistence type="predicted"/>
<keyword evidence="2" id="KW-1185">Reference proteome</keyword>
<dbReference type="Pfam" id="PF07893">
    <property type="entry name" value="DUF1668"/>
    <property type="match status" value="1"/>
</dbReference>
<gene>
    <name evidence="1" type="ORF">URODEC1_LOCUS109164</name>
</gene>
<organism evidence="1 2">
    <name type="scientific">Urochloa decumbens</name>
    <dbReference type="NCBI Taxonomy" id="240449"/>
    <lineage>
        <taxon>Eukaryota</taxon>
        <taxon>Viridiplantae</taxon>
        <taxon>Streptophyta</taxon>
        <taxon>Embryophyta</taxon>
        <taxon>Tracheophyta</taxon>
        <taxon>Spermatophyta</taxon>
        <taxon>Magnoliopsida</taxon>
        <taxon>Liliopsida</taxon>
        <taxon>Poales</taxon>
        <taxon>Poaceae</taxon>
        <taxon>PACMAD clade</taxon>
        <taxon>Panicoideae</taxon>
        <taxon>Panicodae</taxon>
        <taxon>Paniceae</taxon>
        <taxon>Melinidinae</taxon>
        <taxon>Urochloa</taxon>
    </lineage>
</organism>